<feature type="compositionally biased region" description="Basic and acidic residues" evidence="1">
    <location>
        <begin position="94"/>
        <end position="104"/>
    </location>
</feature>
<accession>A0A6N2L9C2</accession>
<evidence type="ECO:0000256" key="1">
    <source>
        <dbReference type="SAM" id="MobiDB-lite"/>
    </source>
</evidence>
<dbReference type="InterPro" id="IPR055300">
    <property type="entry name" value="CWZF3/5/7"/>
</dbReference>
<organism evidence="2">
    <name type="scientific">Salix viminalis</name>
    <name type="common">Common osier</name>
    <name type="synonym">Basket willow</name>
    <dbReference type="NCBI Taxonomy" id="40686"/>
    <lineage>
        <taxon>Eukaryota</taxon>
        <taxon>Viridiplantae</taxon>
        <taxon>Streptophyta</taxon>
        <taxon>Embryophyta</taxon>
        <taxon>Tracheophyta</taxon>
        <taxon>Spermatophyta</taxon>
        <taxon>Magnoliopsida</taxon>
        <taxon>eudicotyledons</taxon>
        <taxon>Gunneridae</taxon>
        <taxon>Pentapetalae</taxon>
        <taxon>rosids</taxon>
        <taxon>fabids</taxon>
        <taxon>Malpighiales</taxon>
        <taxon>Salicaceae</taxon>
        <taxon>Saliceae</taxon>
        <taxon>Salix</taxon>
    </lineage>
</organism>
<dbReference type="EMBL" id="CAADRP010000779">
    <property type="protein sequence ID" value="VFU31948.1"/>
    <property type="molecule type" value="Genomic_DNA"/>
</dbReference>
<feature type="compositionally biased region" description="Acidic residues" evidence="1">
    <location>
        <begin position="1"/>
        <end position="13"/>
    </location>
</feature>
<name>A0A6N2L9C2_SALVM</name>
<dbReference type="PANTHER" id="PTHR46524">
    <property type="entry name" value="CW-TYPE ZINC FINGER"/>
    <property type="match status" value="1"/>
</dbReference>
<proteinExistence type="predicted"/>
<feature type="compositionally biased region" description="Polar residues" evidence="1">
    <location>
        <begin position="67"/>
        <end position="89"/>
    </location>
</feature>
<sequence>MGETEIEEGETCDYMDNSDQNSDIDVALSYLDDRIQDILGQYQKDFEGGVSAETLGPRFGGYGSFLPTYQRSPSKRSNPATQRKVQSHGTLPPSHDDRLTELIT</sequence>
<reference evidence="2" key="1">
    <citation type="submission" date="2019-03" db="EMBL/GenBank/DDBJ databases">
        <authorList>
            <person name="Mank J."/>
            <person name="Almeida P."/>
        </authorList>
    </citation>
    <scope>NUCLEOTIDE SEQUENCE</scope>
    <source>
        <strain evidence="2">78183</strain>
    </source>
</reference>
<gene>
    <name evidence="2" type="ORF">SVIM_LOCUS138177</name>
</gene>
<feature type="region of interest" description="Disordered" evidence="1">
    <location>
        <begin position="57"/>
        <end position="104"/>
    </location>
</feature>
<protein>
    <submittedName>
        <fullName evidence="2">Uncharacterized protein</fullName>
    </submittedName>
</protein>
<dbReference type="PANTHER" id="PTHR46524:SF7">
    <property type="entry name" value="CW-TYPE ZINC FINGER"/>
    <property type="match status" value="1"/>
</dbReference>
<feature type="region of interest" description="Disordered" evidence="1">
    <location>
        <begin position="1"/>
        <end position="20"/>
    </location>
</feature>
<evidence type="ECO:0000313" key="2">
    <source>
        <dbReference type="EMBL" id="VFU31948.1"/>
    </source>
</evidence>
<dbReference type="AlphaFoldDB" id="A0A6N2L9C2"/>